<dbReference type="EMBL" id="JAHSTS010000001">
    <property type="protein sequence ID" value="MBV4458784.1"/>
    <property type="molecule type" value="Genomic_DNA"/>
</dbReference>
<evidence type="ECO:0000313" key="2">
    <source>
        <dbReference type="EMBL" id="MBV4458784.1"/>
    </source>
</evidence>
<keyword evidence="1" id="KW-0812">Transmembrane</keyword>
<sequence>MPKNHPAVTRLLWVNSVFYIPIFLICFILPGYPQTALDFAIDDMLDNQLFGRVGFWSSLFPFNSKAAANYSAVFGPLLTAYSIFTAFKTEKDPEQIKKIAQLTTRRYLAVLIGGTLFFIFLACTFYLISHDLGTSTGKYGNLFGKNALLYSFHHSLMSSTMFSLAPLFVCSFYYSIPRFKIERWLSKRQKN</sequence>
<feature type="transmembrane region" description="Helical" evidence="1">
    <location>
        <begin position="67"/>
        <end position="87"/>
    </location>
</feature>
<name>A0ABS6PE79_9PSED</name>
<feature type="transmembrane region" description="Helical" evidence="1">
    <location>
        <begin position="148"/>
        <end position="174"/>
    </location>
</feature>
<feature type="transmembrane region" description="Helical" evidence="1">
    <location>
        <begin position="12"/>
        <end position="32"/>
    </location>
</feature>
<protein>
    <submittedName>
        <fullName evidence="2">Uncharacterized protein</fullName>
    </submittedName>
</protein>
<evidence type="ECO:0000256" key="1">
    <source>
        <dbReference type="SAM" id="Phobius"/>
    </source>
</evidence>
<reference evidence="2 3" key="1">
    <citation type="submission" date="2021-06" db="EMBL/GenBank/DDBJ databases">
        <title>Updating the genus Pseudomonas: Description of 43 new species and partition of the Pseudomonas putida group.</title>
        <authorList>
            <person name="Girard L."/>
            <person name="Lood C."/>
            <person name="Vandamme P."/>
            <person name="Rokni-Zadeh H."/>
            <person name="Van Noort V."/>
            <person name="Hofte M."/>
            <person name="Lavigne R."/>
            <person name="De Mot R."/>
        </authorList>
    </citation>
    <scope>NUCLEOTIDE SEQUENCE [LARGE SCALE GENOMIC DNA]</scope>
    <source>
        <strain evidence="2 3">COR58</strain>
    </source>
</reference>
<keyword evidence="3" id="KW-1185">Reference proteome</keyword>
<keyword evidence="1" id="KW-1133">Transmembrane helix</keyword>
<organism evidence="2 3">
    <name type="scientific">Pseudomonas ekonensis</name>
    <dbReference type="NCBI Taxonomy" id="2842353"/>
    <lineage>
        <taxon>Bacteria</taxon>
        <taxon>Pseudomonadati</taxon>
        <taxon>Pseudomonadota</taxon>
        <taxon>Gammaproteobacteria</taxon>
        <taxon>Pseudomonadales</taxon>
        <taxon>Pseudomonadaceae</taxon>
        <taxon>Pseudomonas</taxon>
    </lineage>
</organism>
<keyword evidence="1" id="KW-0472">Membrane</keyword>
<gene>
    <name evidence="2" type="ORF">KVG96_12555</name>
</gene>
<accession>A0ABS6PE79</accession>
<dbReference type="Proteomes" id="UP000765224">
    <property type="component" value="Unassembled WGS sequence"/>
</dbReference>
<feature type="transmembrane region" description="Helical" evidence="1">
    <location>
        <begin position="107"/>
        <end position="128"/>
    </location>
</feature>
<comment type="caution">
    <text evidence="2">The sequence shown here is derived from an EMBL/GenBank/DDBJ whole genome shotgun (WGS) entry which is preliminary data.</text>
</comment>
<evidence type="ECO:0000313" key="3">
    <source>
        <dbReference type="Proteomes" id="UP000765224"/>
    </source>
</evidence>
<dbReference type="RefSeq" id="WP_217892362.1">
    <property type="nucleotide sequence ID" value="NZ_JAHSTS010000001.1"/>
</dbReference>
<proteinExistence type="predicted"/>